<reference evidence="2 3" key="1">
    <citation type="submission" date="2016-10" db="EMBL/GenBank/DDBJ databases">
        <authorList>
            <person name="de Groot N.N."/>
        </authorList>
    </citation>
    <scope>NUCLEOTIDE SEQUENCE [LARGE SCALE GENOMIC DNA]</scope>
    <source>
        <strain evidence="2 3">CGMCC 1.10959</strain>
    </source>
</reference>
<dbReference type="Proteomes" id="UP000182466">
    <property type="component" value="Unassembled WGS sequence"/>
</dbReference>
<evidence type="ECO:0000256" key="1">
    <source>
        <dbReference type="SAM" id="Phobius"/>
    </source>
</evidence>
<feature type="transmembrane region" description="Helical" evidence="1">
    <location>
        <begin position="46"/>
        <end position="70"/>
    </location>
</feature>
<dbReference type="AlphaFoldDB" id="A0A1I7DXE5"/>
<keyword evidence="3" id="KW-1185">Reference proteome</keyword>
<keyword evidence="1" id="KW-0812">Transmembrane</keyword>
<protein>
    <recommendedName>
        <fullName evidence="4">DoxX-like family protein</fullName>
    </recommendedName>
</protein>
<keyword evidence="1" id="KW-1133">Transmembrane helix</keyword>
<feature type="transmembrane region" description="Helical" evidence="1">
    <location>
        <begin position="76"/>
        <end position="99"/>
    </location>
</feature>
<proteinExistence type="predicted"/>
<dbReference type="EMBL" id="FPAW01000037">
    <property type="protein sequence ID" value="SFU16370.1"/>
    <property type="molecule type" value="Genomic_DNA"/>
</dbReference>
<organism evidence="2 3">
    <name type="scientific">Sedimentitalea nanhaiensis</name>
    <dbReference type="NCBI Taxonomy" id="999627"/>
    <lineage>
        <taxon>Bacteria</taxon>
        <taxon>Pseudomonadati</taxon>
        <taxon>Pseudomonadota</taxon>
        <taxon>Alphaproteobacteria</taxon>
        <taxon>Rhodobacterales</taxon>
        <taxon>Paracoccaceae</taxon>
        <taxon>Sedimentitalea</taxon>
    </lineage>
</organism>
<evidence type="ECO:0008006" key="4">
    <source>
        <dbReference type="Google" id="ProtNLM"/>
    </source>
</evidence>
<feature type="transmembrane region" description="Helical" evidence="1">
    <location>
        <begin position="13"/>
        <end position="34"/>
    </location>
</feature>
<name>A0A1I7DXE5_9RHOB</name>
<gene>
    <name evidence="2" type="ORF">SAMN05216236_1372</name>
</gene>
<dbReference type="RefSeq" id="WP_027261942.1">
    <property type="nucleotide sequence ID" value="NZ_FPAW01000037.1"/>
</dbReference>
<dbReference type="STRING" id="999627.SAMN05216236_1372"/>
<keyword evidence="1" id="KW-0472">Membrane</keyword>
<evidence type="ECO:0000313" key="3">
    <source>
        <dbReference type="Proteomes" id="UP000182466"/>
    </source>
</evidence>
<accession>A0A1I7DXE5</accession>
<dbReference type="eggNOG" id="ENOG5031F9K">
    <property type="taxonomic scope" value="Bacteria"/>
</dbReference>
<evidence type="ECO:0000313" key="2">
    <source>
        <dbReference type="EMBL" id="SFU16370.1"/>
    </source>
</evidence>
<sequence>MTEANSGSNTLKIAAAVAIVFGVLTVFSGGRALFGGAEARAAVGDAVPFVLWFNFLAGFAYVVAGVGLFLRHRPAVWISLGIFGCTVLVFLGFGMHVLQGGTYEARTVGEMTLRTGVWAVISVLAWRQFGSTSER</sequence>
<dbReference type="OrthoDB" id="1122739at2"/>